<dbReference type="PANTHER" id="PTHR43826">
    <property type="entry name" value="GLUCOSE-6-PHOSPHATE EXCHANGER SLC37A4"/>
    <property type="match status" value="1"/>
</dbReference>
<comment type="subcellular location">
    <subcellularLocation>
        <location evidence="1">Endomembrane system</location>
        <topology evidence="1">Multi-pass membrane protein</topology>
    </subcellularLocation>
</comment>
<feature type="transmembrane region" description="Helical" evidence="5">
    <location>
        <begin position="280"/>
        <end position="299"/>
    </location>
</feature>
<dbReference type="PROSITE" id="PS50850">
    <property type="entry name" value="MFS"/>
    <property type="match status" value="1"/>
</dbReference>
<dbReference type="Pfam" id="PF07690">
    <property type="entry name" value="MFS_1"/>
    <property type="match status" value="1"/>
</dbReference>
<evidence type="ECO:0000259" key="6">
    <source>
        <dbReference type="PROSITE" id="PS50850"/>
    </source>
</evidence>
<feature type="transmembrane region" description="Helical" evidence="5">
    <location>
        <begin position="98"/>
        <end position="119"/>
    </location>
</feature>
<feature type="transmembrane region" description="Helical" evidence="5">
    <location>
        <begin position="131"/>
        <end position="152"/>
    </location>
</feature>
<accession>W0S9T4</accession>
<feature type="transmembrane region" description="Helical" evidence="5">
    <location>
        <begin position="335"/>
        <end position="354"/>
    </location>
</feature>
<evidence type="ECO:0000256" key="3">
    <source>
        <dbReference type="ARBA" id="ARBA00022989"/>
    </source>
</evidence>
<gene>
    <name evidence="7" type="ORF">SUTH_00134</name>
</gene>
<dbReference type="InterPro" id="IPR051337">
    <property type="entry name" value="OPA_Antiporter"/>
</dbReference>
<protein>
    <submittedName>
        <fullName evidence="7">Major facilitator transporter</fullName>
    </submittedName>
</protein>
<keyword evidence="3 5" id="KW-1133">Transmembrane helix</keyword>
<feature type="transmembrane region" description="Helical" evidence="5">
    <location>
        <begin position="216"/>
        <end position="235"/>
    </location>
</feature>
<evidence type="ECO:0000256" key="4">
    <source>
        <dbReference type="ARBA" id="ARBA00023136"/>
    </source>
</evidence>
<evidence type="ECO:0000313" key="8">
    <source>
        <dbReference type="Proteomes" id="UP000031637"/>
    </source>
</evidence>
<sequence length="394" mass="41209">MNLWLRIFLPFAAGYYFSYFLRNVNAVIAPELTRELGVSAADLGLLTSAYLLAFGAVQLPLGLALDRYGARRVEAFLLLIAAAGCALFAAGNSLSELAVARALIGLGVSSCLMASFKAFSQWFGIERQASLNAAIMAAGGLGALTASTPLAWAIPQFGWRAVFVALAIAGAAAAVAIFSTPDKTGSAHAEPLRTQLAGLVEILTSRAFWRYAPQSTLIVGGFLALQGLWAVPWLMNFAGLPRAAAAHHLLLMGSGMLIGFLGIAFGVAPLAARGVTPLRLLQAGMGIGLLATLLIVLGAEPGEPLWFIFGLVFSAGNLAYALLQGHYGAALAGRVNTALNLMVFVGAFLIQWGFGAVVDGLQAGGYATRDAYQATFAGLLALQAASWLWFLRKA</sequence>
<dbReference type="Proteomes" id="UP000031637">
    <property type="component" value="Chromosome"/>
</dbReference>
<dbReference type="RefSeq" id="WP_041096299.1">
    <property type="nucleotide sequence ID" value="NZ_AP012547.1"/>
</dbReference>
<feature type="transmembrane region" description="Helical" evidence="5">
    <location>
        <begin position="374"/>
        <end position="391"/>
    </location>
</feature>
<dbReference type="STRING" id="1223802.SUTH_00134"/>
<dbReference type="EMBL" id="AP012547">
    <property type="protein sequence ID" value="BAO27954.1"/>
    <property type="molecule type" value="Genomic_DNA"/>
</dbReference>
<feature type="transmembrane region" description="Helical" evidence="5">
    <location>
        <begin position="75"/>
        <end position="92"/>
    </location>
</feature>
<dbReference type="GO" id="GO:0012505">
    <property type="term" value="C:endomembrane system"/>
    <property type="evidence" value="ECO:0007669"/>
    <property type="project" value="UniProtKB-SubCell"/>
</dbReference>
<dbReference type="HOGENOM" id="CLU_001265_62_0_4"/>
<dbReference type="Gene3D" id="1.20.1250.20">
    <property type="entry name" value="MFS general substrate transporter like domains"/>
    <property type="match status" value="1"/>
</dbReference>
<name>W0S9T4_9PROT</name>
<dbReference type="GO" id="GO:0016020">
    <property type="term" value="C:membrane"/>
    <property type="evidence" value="ECO:0007669"/>
    <property type="project" value="UniProtKB-ARBA"/>
</dbReference>
<feature type="transmembrane region" description="Helical" evidence="5">
    <location>
        <begin position="158"/>
        <end position="178"/>
    </location>
</feature>
<dbReference type="KEGG" id="shd:SUTH_00134"/>
<feature type="transmembrane region" description="Helical" evidence="5">
    <location>
        <begin position="247"/>
        <end position="268"/>
    </location>
</feature>
<feature type="domain" description="Major facilitator superfamily (MFS) profile" evidence="6">
    <location>
        <begin position="7"/>
        <end position="394"/>
    </location>
</feature>
<dbReference type="OrthoDB" id="5291895at2"/>
<proteinExistence type="predicted"/>
<feature type="transmembrane region" description="Helical" evidence="5">
    <location>
        <begin position="44"/>
        <end position="63"/>
    </location>
</feature>
<dbReference type="AlphaFoldDB" id="W0S9T4"/>
<feature type="transmembrane region" description="Helical" evidence="5">
    <location>
        <begin position="305"/>
        <end position="323"/>
    </location>
</feature>
<dbReference type="PANTHER" id="PTHR43826:SF3">
    <property type="entry name" value="GLUCOSE-6-PHOSPHATE EXCHANGER SLC37A4"/>
    <property type="match status" value="1"/>
</dbReference>
<organism evidence="7 8">
    <name type="scientific">Sulfuritalea hydrogenivorans sk43H</name>
    <dbReference type="NCBI Taxonomy" id="1223802"/>
    <lineage>
        <taxon>Bacteria</taxon>
        <taxon>Pseudomonadati</taxon>
        <taxon>Pseudomonadota</taxon>
        <taxon>Betaproteobacteria</taxon>
        <taxon>Nitrosomonadales</taxon>
        <taxon>Sterolibacteriaceae</taxon>
        <taxon>Sulfuritalea</taxon>
    </lineage>
</organism>
<keyword evidence="2 5" id="KW-0812">Transmembrane</keyword>
<feature type="transmembrane region" description="Helical" evidence="5">
    <location>
        <begin position="7"/>
        <end position="24"/>
    </location>
</feature>
<reference evidence="7 8" key="1">
    <citation type="journal article" date="2014" name="Syst. Appl. Microbiol.">
        <title>Complete genomes of freshwater sulfur oxidizers Sulfuricella denitrificans skB26 and Sulfuritalea hydrogenivorans sk43H: genetic insights into the sulfur oxidation pathway of betaproteobacteria.</title>
        <authorList>
            <person name="Watanabe T."/>
            <person name="Kojima H."/>
            <person name="Fukui M."/>
        </authorList>
    </citation>
    <scope>NUCLEOTIDE SEQUENCE [LARGE SCALE GENOMIC DNA]</scope>
    <source>
        <strain evidence="7">DSM22779</strain>
    </source>
</reference>
<keyword evidence="8" id="KW-1185">Reference proteome</keyword>
<dbReference type="InterPro" id="IPR011701">
    <property type="entry name" value="MFS"/>
</dbReference>
<dbReference type="GO" id="GO:0061513">
    <property type="term" value="F:glucose 6-phosphate:phosphate antiporter activity"/>
    <property type="evidence" value="ECO:0007669"/>
    <property type="project" value="TreeGrafter"/>
</dbReference>
<evidence type="ECO:0000256" key="2">
    <source>
        <dbReference type="ARBA" id="ARBA00022692"/>
    </source>
</evidence>
<keyword evidence="4 5" id="KW-0472">Membrane</keyword>
<evidence type="ECO:0000256" key="1">
    <source>
        <dbReference type="ARBA" id="ARBA00004127"/>
    </source>
</evidence>
<dbReference type="GO" id="GO:0035435">
    <property type="term" value="P:phosphate ion transmembrane transport"/>
    <property type="evidence" value="ECO:0007669"/>
    <property type="project" value="TreeGrafter"/>
</dbReference>
<evidence type="ECO:0000256" key="5">
    <source>
        <dbReference type="SAM" id="Phobius"/>
    </source>
</evidence>
<dbReference type="InterPro" id="IPR036259">
    <property type="entry name" value="MFS_trans_sf"/>
</dbReference>
<dbReference type="InterPro" id="IPR020846">
    <property type="entry name" value="MFS_dom"/>
</dbReference>
<dbReference type="SUPFAM" id="SSF103473">
    <property type="entry name" value="MFS general substrate transporter"/>
    <property type="match status" value="1"/>
</dbReference>
<evidence type="ECO:0000313" key="7">
    <source>
        <dbReference type="EMBL" id="BAO27954.1"/>
    </source>
</evidence>